<feature type="region of interest" description="Disordered" evidence="16">
    <location>
        <begin position="504"/>
        <end position="526"/>
    </location>
</feature>
<dbReference type="CDD" id="cd03697">
    <property type="entry name" value="EFTU_II"/>
    <property type="match status" value="1"/>
</dbReference>
<dbReference type="InterPro" id="IPR004161">
    <property type="entry name" value="EFTu-like_2"/>
</dbReference>
<keyword evidence="10" id="KW-0648">Protein biosynthesis</keyword>
<evidence type="ECO:0000256" key="14">
    <source>
        <dbReference type="ARBA" id="ARBA00051990"/>
    </source>
</evidence>
<evidence type="ECO:0000256" key="6">
    <source>
        <dbReference type="ARBA" id="ARBA00022741"/>
    </source>
</evidence>
<dbReference type="NCBIfam" id="TIGR00485">
    <property type="entry name" value="EF-Tu"/>
    <property type="match status" value="1"/>
</dbReference>
<keyword evidence="11" id="KW-0809">Transit peptide</keyword>
<dbReference type="InterPro" id="IPR050055">
    <property type="entry name" value="EF-Tu_GTPase"/>
</dbReference>
<dbReference type="CDD" id="cd03706">
    <property type="entry name" value="mtEFTU_III"/>
    <property type="match status" value="1"/>
</dbReference>
<reference evidence="18 19" key="1">
    <citation type="submission" date="2024-04" db="EMBL/GenBank/DDBJ databases">
        <authorList>
            <consortium name="Genoscope - CEA"/>
            <person name="William W."/>
        </authorList>
    </citation>
    <scope>NUCLEOTIDE SEQUENCE [LARGE SCALE GENOMIC DNA]</scope>
</reference>
<keyword evidence="7" id="KW-0251">Elongation factor</keyword>
<sequence>MKYRYAVYLKAKYVYLFLVLFFFLIFVQTFGQSGIYLLYDFERISGNRKHMFSNMATFLIRPFLGASTKNATKKSPLIFKYAKRIVETPTESFSTCTRLLAAPPAASKKVFVRDKPHLNIGTIGHVDHGKTTLTAAITKVLAGENKAAFKAYSDIDNAPEERKRGITINAATVEYETEARHYGHVDCPGHADYIKNMITGTTQMDGAILVVAATDGTMPQTREHLLLSKQIGIKRLVIFINKADAADKEMQELVEMEIRELLTEFGYNGDETPIIIGSALKALEGTDPDLGENKIKELLKAIDTYIETPVRDLDKPFFMPIDGCYSIPGRGTVISGRIERGVVKKGDDCEIMGYDKKWKTNITGIEMFKKSLERGEAGDQLGALIKGVKREEMRRGLCVGKPGTMTMHNHFEAQIYLLSKDEGGKNKPVTPFAQVITFCNTWSQPALLEIPDKDLLMPGEDGKLVFNMYKKMVLEKNQRFTVRDGQVTLGYGVISNILPDRDPEELDKTRKAIKKQRKAAEEAAAE</sequence>
<dbReference type="GO" id="GO:0003924">
    <property type="term" value="F:GTPase activity"/>
    <property type="evidence" value="ECO:0007669"/>
    <property type="project" value="InterPro"/>
</dbReference>
<dbReference type="SUPFAM" id="SSF52540">
    <property type="entry name" value="P-loop containing nucleoside triphosphate hydrolases"/>
    <property type="match status" value="1"/>
</dbReference>
<dbReference type="PANTHER" id="PTHR43721:SF36">
    <property type="entry name" value="ELONGATION FACTOR TU, MITOCHONDRIAL"/>
    <property type="match status" value="1"/>
</dbReference>
<dbReference type="Proteomes" id="UP001497497">
    <property type="component" value="Unassembled WGS sequence"/>
</dbReference>
<dbReference type="InterPro" id="IPR031157">
    <property type="entry name" value="G_TR_CS"/>
</dbReference>
<dbReference type="SUPFAM" id="SSF50465">
    <property type="entry name" value="EF-Tu/eEF-1alpha/eIF2-gamma C-terminal domain"/>
    <property type="match status" value="1"/>
</dbReference>
<evidence type="ECO:0000256" key="15">
    <source>
        <dbReference type="RuleBase" id="RU004061"/>
    </source>
</evidence>
<comment type="catalytic activity">
    <reaction evidence="14">
        <text>GTP + H2O = GDP + phosphate + H(+)</text>
        <dbReference type="Rhea" id="RHEA:19669"/>
        <dbReference type="ChEBI" id="CHEBI:15377"/>
        <dbReference type="ChEBI" id="CHEBI:15378"/>
        <dbReference type="ChEBI" id="CHEBI:37565"/>
        <dbReference type="ChEBI" id="CHEBI:43474"/>
        <dbReference type="ChEBI" id="CHEBI:58189"/>
        <dbReference type="EC" id="3.6.5.3"/>
    </reaction>
    <physiologicalReaction direction="left-to-right" evidence="14">
        <dbReference type="Rhea" id="RHEA:19670"/>
    </physiologicalReaction>
</comment>
<dbReference type="GO" id="GO:0003746">
    <property type="term" value="F:translation elongation factor activity"/>
    <property type="evidence" value="ECO:0007669"/>
    <property type="project" value="UniProtKB-KW"/>
</dbReference>
<dbReference type="InterPro" id="IPR027417">
    <property type="entry name" value="P-loop_NTPase"/>
</dbReference>
<dbReference type="InterPro" id="IPR009000">
    <property type="entry name" value="Transl_B-barrel_sf"/>
</dbReference>
<keyword evidence="5" id="KW-0479">Metal-binding</keyword>
<organism evidence="18 19">
    <name type="scientific">Lymnaea stagnalis</name>
    <name type="common">Great pond snail</name>
    <name type="synonym">Helix stagnalis</name>
    <dbReference type="NCBI Taxonomy" id="6523"/>
    <lineage>
        <taxon>Eukaryota</taxon>
        <taxon>Metazoa</taxon>
        <taxon>Spiralia</taxon>
        <taxon>Lophotrochozoa</taxon>
        <taxon>Mollusca</taxon>
        <taxon>Gastropoda</taxon>
        <taxon>Heterobranchia</taxon>
        <taxon>Euthyneura</taxon>
        <taxon>Panpulmonata</taxon>
        <taxon>Hygrophila</taxon>
        <taxon>Lymnaeoidea</taxon>
        <taxon>Lymnaeidae</taxon>
        <taxon>Lymnaea</taxon>
    </lineage>
</organism>
<dbReference type="InterPro" id="IPR041709">
    <property type="entry name" value="EF-Tu_GTP-bd"/>
</dbReference>
<dbReference type="PROSITE" id="PS51722">
    <property type="entry name" value="G_TR_2"/>
    <property type="match status" value="1"/>
</dbReference>
<protein>
    <recommendedName>
        <fullName evidence="15">Elongation factor Tu</fullName>
    </recommendedName>
</protein>
<evidence type="ECO:0000256" key="4">
    <source>
        <dbReference type="ARBA" id="ARBA00022490"/>
    </source>
</evidence>
<dbReference type="CDD" id="cd01884">
    <property type="entry name" value="EF_Tu"/>
    <property type="match status" value="1"/>
</dbReference>
<feature type="domain" description="Tr-type G" evidence="17">
    <location>
        <begin position="115"/>
        <end position="310"/>
    </location>
</feature>
<dbReference type="FunFam" id="2.40.30.10:FF:000001">
    <property type="entry name" value="Elongation factor Tu"/>
    <property type="match status" value="1"/>
</dbReference>
<comment type="subunit">
    <text evidence="3">Monomer.</text>
</comment>
<dbReference type="GO" id="GO:0046872">
    <property type="term" value="F:metal ion binding"/>
    <property type="evidence" value="ECO:0007669"/>
    <property type="project" value="UniProtKB-KW"/>
</dbReference>
<dbReference type="GO" id="GO:0005739">
    <property type="term" value="C:mitochondrion"/>
    <property type="evidence" value="ECO:0007669"/>
    <property type="project" value="UniProtKB-SubCell"/>
</dbReference>
<dbReference type="NCBIfam" id="NF009373">
    <property type="entry name" value="PRK12736.1"/>
    <property type="match status" value="1"/>
</dbReference>
<dbReference type="InterPro" id="IPR009001">
    <property type="entry name" value="Transl_elong_EF1A/Init_IF2_C"/>
</dbReference>
<accession>A0AAV2H0F4</accession>
<evidence type="ECO:0000256" key="11">
    <source>
        <dbReference type="ARBA" id="ARBA00022946"/>
    </source>
</evidence>
<keyword evidence="4" id="KW-0963">Cytoplasm</keyword>
<dbReference type="FunFam" id="3.40.50.300:FF:000576">
    <property type="entry name" value="Elongation factor Tu"/>
    <property type="match status" value="1"/>
</dbReference>
<evidence type="ECO:0000256" key="12">
    <source>
        <dbReference type="ARBA" id="ARBA00023128"/>
    </source>
</evidence>
<keyword evidence="9" id="KW-0460">Magnesium</keyword>
<dbReference type="InterPro" id="IPR004160">
    <property type="entry name" value="Transl_elong_EFTu/EF1A_C"/>
</dbReference>
<dbReference type="NCBIfam" id="NF009372">
    <property type="entry name" value="PRK12735.1"/>
    <property type="match status" value="1"/>
</dbReference>
<dbReference type="InterPro" id="IPR004541">
    <property type="entry name" value="Transl_elong_EFTu/EF1A_bac/org"/>
</dbReference>
<evidence type="ECO:0000313" key="19">
    <source>
        <dbReference type="Proteomes" id="UP001497497"/>
    </source>
</evidence>
<comment type="similarity">
    <text evidence="2">Belongs to the TRAFAC class translation factor GTPase superfamily. Classic translation factor GTPase family. EF-Tu/EF-1A subfamily.</text>
</comment>
<dbReference type="EMBL" id="CAXITT010000011">
    <property type="protein sequence ID" value="CAL1526961.1"/>
    <property type="molecule type" value="Genomic_DNA"/>
</dbReference>
<gene>
    <name evidence="18" type="ORF">GSLYS_00001138001</name>
</gene>
<keyword evidence="8" id="KW-0378">Hydrolase</keyword>
<keyword evidence="13" id="KW-0342">GTP-binding</keyword>
<proteinExistence type="inferred from homology"/>
<dbReference type="Gene3D" id="3.40.50.300">
    <property type="entry name" value="P-loop containing nucleotide triphosphate hydrolases"/>
    <property type="match status" value="1"/>
</dbReference>
<evidence type="ECO:0000256" key="1">
    <source>
        <dbReference type="ARBA" id="ARBA00004173"/>
    </source>
</evidence>
<evidence type="ECO:0000256" key="9">
    <source>
        <dbReference type="ARBA" id="ARBA00022842"/>
    </source>
</evidence>
<dbReference type="Pfam" id="PF00009">
    <property type="entry name" value="GTP_EFTU"/>
    <property type="match status" value="1"/>
</dbReference>
<dbReference type="Pfam" id="PF03143">
    <property type="entry name" value="GTP_EFTU_D3"/>
    <property type="match status" value="1"/>
</dbReference>
<dbReference type="PANTHER" id="PTHR43721">
    <property type="entry name" value="ELONGATION FACTOR TU-RELATED"/>
    <property type="match status" value="1"/>
</dbReference>
<evidence type="ECO:0000256" key="10">
    <source>
        <dbReference type="ARBA" id="ARBA00022917"/>
    </source>
</evidence>
<comment type="subcellular location">
    <subcellularLocation>
        <location evidence="1">Mitochondrion</location>
    </subcellularLocation>
</comment>
<evidence type="ECO:0000259" key="17">
    <source>
        <dbReference type="PROSITE" id="PS51722"/>
    </source>
</evidence>
<dbReference type="GO" id="GO:0005525">
    <property type="term" value="F:GTP binding"/>
    <property type="evidence" value="ECO:0007669"/>
    <property type="project" value="UniProtKB-KW"/>
</dbReference>
<dbReference type="SUPFAM" id="SSF50447">
    <property type="entry name" value="Translation proteins"/>
    <property type="match status" value="1"/>
</dbReference>
<dbReference type="InterPro" id="IPR033720">
    <property type="entry name" value="EFTU_2"/>
</dbReference>
<evidence type="ECO:0000256" key="2">
    <source>
        <dbReference type="ARBA" id="ARBA00007249"/>
    </source>
</evidence>
<comment type="caution">
    <text evidence="18">The sequence shown here is derived from an EMBL/GenBank/DDBJ whole genome shotgun (WGS) entry which is preliminary data.</text>
</comment>
<dbReference type="Gene3D" id="2.40.30.10">
    <property type="entry name" value="Translation factors"/>
    <property type="match status" value="2"/>
</dbReference>
<keyword evidence="6" id="KW-0547">Nucleotide-binding</keyword>
<evidence type="ECO:0000256" key="16">
    <source>
        <dbReference type="SAM" id="MobiDB-lite"/>
    </source>
</evidence>
<keyword evidence="12" id="KW-0496">Mitochondrion</keyword>
<evidence type="ECO:0000256" key="5">
    <source>
        <dbReference type="ARBA" id="ARBA00022723"/>
    </source>
</evidence>
<dbReference type="Pfam" id="PF03144">
    <property type="entry name" value="GTP_EFTU_D2"/>
    <property type="match status" value="1"/>
</dbReference>
<keyword evidence="19" id="KW-1185">Reference proteome</keyword>
<evidence type="ECO:0000313" key="18">
    <source>
        <dbReference type="EMBL" id="CAL1526961.1"/>
    </source>
</evidence>
<name>A0AAV2H0F4_LYMST</name>
<dbReference type="PROSITE" id="PS00301">
    <property type="entry name" value="G_TR_1"/>
    <property type="match status" value="1"/>
</dbReference>
<dbReference type="GO" id="GO:0070125">
    <property type="term" value="P:mitochondrial translational elongation"/>
    <property type="evidence" value="ECO:0007669"/>
    <property type="project" value="TreeGrafter"/>
</dbReference>
<dbReference type="AlphaFoldDB" id="A0AAV2H0F4"/>
<evidence type="ECO:0000256" key="8">
    <source>
        <dbReference type="ARBA" id="ARBA00022801"/>
    </source>
</evidence>
<dbReference type="PRINTS" id="PR00315">
    <property type="entry name" value="ELONGATNFCT"/>
</dbReference>
<evidence type="ECO:0000256" key="13">
    <source>
        <dbReference type="ARBA" id="ARBA00023134"/>
    </source>
</evidence>
<evidence type="ECO:0000256" key="3">
    <source>
        <dbReference type="ARBA" id="ARBA00011245"/>
    </source>
</evidence>
<dbReference type="InterPro" id="IPR000795">
    <property type="entry name" value="T_Tr_GTP-bd_dom"/>
</dbReference>
<evidence type="ECO:0000256" key="7">
    <source>
        <dbReference type="ARBA" id="ARBA00022768"/>
    </source>
</evidence>
<dbReference type="NCBIfam" id="NF000766">
    <property type="entry name" value="PRK00049.1"/>
    <property type="match status" value="1"/>
</dbReference>